<dbReference type="InterPro" id="IPR036249">
    <property type="entry name" value="Thioredoxin-like_sf"/>
</dbReference>
<keyword evidence="1" id="KW-0575">Peroxidase</keyword>
<dbReference type="PANTHER" id="PTHR43110:SF1">
    <property type="entry name" value="THIOL PEROXIDASE"/>
    <property type="match status" value="1"/>
</dbReference>
<dbReference type="GO" id="GO:0004601">
    <property type="term" value="F:peroxidase activity"/>
    <property type="evidence" value="ECO:0007669"/>
    <property type="project" value="UniProtKB-KW"/>
</dbReference>
<evidence type="ECO:0000313" key="6">
    <source>
        <dbReference type="Proteomes" id="UP000680750"/>
    </source>
</evidence>
<evidence type="ECO:0000256" key="1">
    <source>
        <dbReference type="ARBA" id="ARBA00022559"/>
    </source>
</evidence>
<protein>
    <submittedName>
        <fullName evidence="5">Peroxiredoxin</fullName>
    </submittedName>
</protein>
<dbReference type="PROSITE" id="PS51352">
    <property type="entry name" value="THIOREDOXIN_2"/>
    <property type="match status" value="1"/>
</dbReference>
<proteinExistence type="predicted"/>
<dbReference type="Gene3D" id="3.40.30.10">
    <property type="entry name" value="Glutaredoxin"/>
    <property type="match status" value="1"/>
</dbReference>
<accession>A0A810KZ77</accession>
<dbReference type="SUPFAM" id="SSF52833">
    <property type="entry name" value="Thioredoxin-like"/>
    <property type="match status" value="1"/>
</dbReference>
<evidence type="ECO:0000259" key="4">
    <source>
        <dbReference type="PROSITE" id="PS51352"/>
    </source>
</evidence>
<dbReference type="InterPro" id="IPR013766">
    <property type="entry name" value="Thioredoxin_domain"/>
</dbReference>
<dbReference type="OrthoDB" id="9809746at2"/>
<feature type="domain" description="Thioredoxin" evidence="4">
    <location>
        <begin position="2"/>
        <end position="150"/>
    </location>
</feature>
<evidence type="ECO:0000313" key="5">
    <source>
        <dbReference type="EMBL" id="BCJ28424.1"/>
    </source>
</evidence>
<gene>
    <name evidence="5" type="primary">ccmG</name>
    <name evidence="5" type="ORF">Asera_25320</name>
</gene>
<dbReference type="InterPro" id="IPR050455">
    <property type="entry name" value="Tpx_Peroxidase_subfamily"/>
</dbReference>
<sequence length="162" mass="17238">MLAIGSPAPDLTFEDTTGHPVRLSDHRGRPVLLYFLRSSTCPVCNRHVRDLATHAAQLAGVRILLVVPEDRATAAAWRDRRDVGFPVLVGRGDRPHQRVGLGRRIFGTMQQSGTVLLDAAGTVRYVRAATVPTGGYDRAGILAAVDALRTGDATGATDGAVC</sequence>
<evidence type="ECO:0000256" key="2">
    <source>
        <dbReference type="ARBA" id="ARBA00022862"/>
    </source>
</evidence>
<keyword evidence="3" id="KW-0676">Redox-active center</keyword>
<evidence type="ECO:0000256" key="3">
    <source>
        <dbReference type="ARBA" id="ARBA00023284"/>
    </source>
</evidence>
<dbReference type="RefSeq" id="WP_051802102.1">
    <property type="nucleotide sequence ID" value="NZ_AP023354.1"/>
</dbReference>
<reference evidence="5" key="1">
    <citation type="submission" date="2020-08" db="EMBL/GenBank/DDBJ databases">
        <title>Whole genome shotgun sequence of Actinocatenispora sera NBRC 101916.</title>
        <authorList>
            <person name="Komaki H."/>
            <person name="Tamura T."/>
        </authorList>
    </citation>
    <scope>NUCLEOTIDE SEQUENCE</scope>
    <source>
        <strain evidence="5">NBRC 101916</strain>
    </source>
</reference>
<name>A0A810KZ77_9ACTN</name>
<dbReference type="EMBL" id="AP023354">
    <property type="protein sequence ID" value="BCJ28424.1"/>
    <property type="molecule type" value="Genomic_DNA"/>
</dbReference>
<keyword evidence="6" id="KW-1185">Reference proteome</keyword>
<keyword evidence="2" id="KW-0049">Antioxidant</keyword>
<organism evidence="5 6">
    <name type="scientific">Actinocatenispora sera</name>
    <dbReference type="NCBI Taxonomy" id="390989"/>
    <lineage>
        <taxon>Bacteria</taxon>
        <taxon>Bacillati</taxon>
        <taxon>Actinomycetota</taxon>
        <taxon>Actinomycetes</taxon>
        <taxon>Micromonosporales</taxon>
        <taxon>Micromonosporaceae</taxon>
        <taxon>Actinocatenispora</taxon>
    </lineage>
</organism>
<dbReference type="KEGG" id="aser:Asera_25320"/>
<keyword evidence="1" id="KW-0560">Oxidoreductase</keyword>
<dbReference type="Proteomes" id="UP000680750">
    <property type="component" value="Chromosome"/>
</dbReference>
<dbReference type="InterPro" id="IPR000866">
    <property type="entry name" value="AhpC/TSA"/>
</dbReference>
<dbReference type="AlphaFoldDB" id="A0A810KZ77"/>
<dbReference type="Pfam" id="PF00578">
    <property type="entry name" value="AhpC-TSA"/>
    <property type="match status" value="1"/>
</dbReference>
<dbReference type="PANTHER" id="PTHR43110">
    <property type="entry name" value="THIOL PEROXIDASE"/>
    <property type="match status" value="1"/>
</dbReference>